<dbReference type="EMBL" id="AP024485">
    <property type="protein sequence ID" value="BCS88319.1"/>
    <property type="molecule type" value="Genomic_DNA"/>
</dbReference>
<protein>
    <submittedName>
        <fullName evidence="1">Uncharacterized protein</fullName>
    </submittedName>
</protein>
<keyword evidence="2" id="KW-1185">Reference proteome</keyword>
<organism evidence="1 2">
    <name type="scientific">Pseudodesulfovibrio sediminis</name>
    <dbReference type="NCBI Taxonomy" id="2810563"/>
    <lineage>
        <taxon>Bacteria</taxon>
        <taxon>Pseudomonadati</taxon>
        <taxon>Thermodesulfobacteriota</taxon>
        <taxon>Desulfovibrionia</taxon>
        <taxon>Desulfovibrionales</taxon>
        <taxon>Desulfovibrionaceae</taxon>
    </lineage>
</organism>
<gene>
    <name evidence="1" type="ORF">PSDVSF_15610</name>
</gene>
<proteinExistence type="predicted"/>
<evidence type="ECO:0000313" key="1">
    <source>
        <dbReference type="EMBL" id="BCS88319.1"/>
    </source>
</evidence>
<accession>A0ABM7P686</accession>
<evidence type="ECO:0000313" key="2">
    <source>
        <dbReference type="Proteomes" id="UP001053296"/>
    </source>
</evidence>
<reference evidence="1" key="1">
    <citation type="journal article" date="2022" name="Arch. Microbiol.">
        <title>Pseudodesulfovibrio sediminis sp. nov., a mesophilic and neutrophilic sulfate-reducing bacterium isolated from sediment of a brackish lake.</title>
        <authorList>
            <person name="Takahashi A."/>
            <person name="Kojima H."/>
            <person name="Watanabe M."/>
            <person name="Fukui M."/>
        </authorList>
    </citation>
    <scope>NUCLEOTIDE SEQUENCE</scope>
    <source>
        <strain evidence="1">SF6</strain>
    </source>
</reference>
<dbReference type="RefSeq" id="WP_229595868.1">
    <property type="nucleotide sequence ID" value="NZ_AP024485.1"/>
</dbReference>
<name>A0ABM7P686_9BACT</name>
<dbReference type="Proteomes" id="UP001053296">
    <property type="component" value="Chromosome"/>
</dbReference>
<sequence>MNYLTTVDAADRYYQIIPQHYRITHGVKFFSPHILTHFHVLTHRNSITDLDTLMHDLEALQDKPTLAVVRGTLRGTQEEADSVGLSTLQDTPQNWICVPIDGLDIPRALSELPSYEIARNLVDNHFPEEFHHARFILQHRGLAGYDFDWSEFHANLFFWNETPITSREVLRYFDKNTPMYGIDPLHKPIVKLEEIGHHIRIITANPEYEDINNPDLAEPLYPELDPVLARGEKRVQMIEGTKAHINLDIPEIEYDNEFFRSRVFKKALYAKSKGTLNHYDLKEMGYALRNLGLGVESVRFTLNKCGHPKSAFTNKDLRAIYGDPDPRPELGKDTLLKFAGII</sequence>